<dbReference type="EMBL" id="QYTV02000004">
    <property type="protein sequence ID" value="RST74278.1"/>
    <property type="molecule type" value="Genomic_DNA"/>
</dbReference>
<keyword evidence="2" id="KW-1185">Reference proteome</keyword>
<dbReference type="RefSeq" id="WP_126050785.1">
    <property type="nucleotide sequence ID" value="NZ_QYTV02000004.1"/>
</dbReference>
<proteinExistence type="predicted"/>
<dbReference type="OrthoDB" id="2900927at2"/>
<sequence length="157" mass="17907">MHIGFELMTQRTWTILPGASFTTFILWDNEKIPLSIGKDVFHVAGTILPDKILTGTGRFHHSSEGLINRFEPLQSKPCRLVSCPKDPPAALHLEISVPKAELVDTIYQTTFIKMWIRKNSRVDSAILYFDPHSVQNIQKNRFLVDLTHTLKRSISSH</sequence>
<protein>
    <submittedName>
        <fullName evidence="1">Uncharacterized protein</fullName>
    </submittedName>
</protein>
<evidence type="ECO:0000313" key="1">
    <source>
        <dbReference type="EMBL" id="RST74278.1"/>
    </source>
</evidence>
<comment type="caution">
    <text evidence="1">The sequence shown here is derived from an EMBL/GenBank/DDBJ whole genome shotgun (WGS) entry which is preliminary data.</text>
</comment>
<accession>A0A429XZQ6</accession>
<evidence type="ECO:0000313" key="2">
    <source>
        <dbReference type="Proteomes" id="UP000287156"/>
    </source>
</evidence>
<dbReference type="AlphaFoldDB" id="A0A429XZQ6"/>
<reference evidence="1" key="1">
    <citation type="submission" date="2018-12" db="EMBL/GenBank/DDBJ databases">
        <authorList>
            <person name="Sun L."/>
            <person name="Chen Z."/>
        </authorList>
    </citation>
    <scope>NUCLEOTIDE SEQUENCE [LARGE SCALE GENOMIC DNA]</scope>
    <source>
        <strain evidence="1">3-2-2</strain>
    </source>
</reference>
<organism evidence="1 2">
    <name type="scientific">Siminovitchia acidinfaciens</name>
    <dbReference type="NCBI Taxonomy" id="2321395"/>
    <lineage>
        <taxon>Bacteria</taxon>
        <taxon>Bacillati</taxon>
        <taxon>Bacillota</taxon>
        <taxon>Bacilli</taxon>
        <taxon>Bacillales</taxon>
        <taxon>Bacillaceae</taxon>
        <taxon>Siminovitchia</taxon>
    </lineage>
</organism>
<gene>
    <name evidence="1" type="ORF">D4T97_011430</name>
</gene>
<name>A0A429XZQ6_9BACI</name>
<dbReference type="Proteomes" id="UP000287156">
    <property type="component" value="Unassembled WGS sequence"/>
</dbReference>